<feature type="transmembrane region" description="Helical" evidence="7">
    <location>
        <begin position="67"/>
        <end position="92"/>
    </location>
</feature>
<keyword evidence="4 7" id="KW-1133">Transmembrane helix</keyword>
<evidence type="ECO:0000313" key="10">
    <source>
        <dbReference type="Proteomes" id="UP000582646"/>
    </source>
</evidence>
<dbReference type="CDD" id="cd01127">
    <property type="entry name" value="TrwB_TraG_TraD_VirD4"/>
    <property type="match status" value="1"/>
</dbReference>
<evidence type="ECO:0000256" key="2">
    <source>
        <dbReference type="ARBA" id="ARBA00022475"/>
    </source>
</evidence>
<dbReference type="InterPro" id="IPR051539">
    <property type="entry name" value="T4SS-coupling_protein"/>
</dbReference>
<dbReference type="EMBL" id="JAAXOQ010000018">
    <property type="protein sequence ID" value="NKY19486.1"/>
    <property type="molecule type" value="Genomic_DNA"/>
</dbReference>
<comment type="subcellular location">
    <subcellularLocation>
        <location evidence="1">Cell membrane</location>
        <topology evidence="1">Multi-pass membrane protein</topology>
    </subcellularLocation>
</comment>
<keyword evidence="3 7" id="KW-0812">Transmembrane</keyword>
<dbReference type="PANTHER" id="PTHR37937">
    <property type="entry name" value="CONJUGATIVE TRANSFER: DNA TRANSPORT"/>
    <property type="match status" value="1"/>
</dbReference>
<feature type="region of interest" description="Disordered" evidence="6">
    <location>
        <begin position="505"/>
        <end position="527"/>
    </location>
</feature>
<keyword evidence="10" id="KW-1185">Reference proteome</keyword>
<keyword evidence="5 7" id="KW-0472">Membrane</keyword>
<organism evidence="9 10">
    <name type="scientific">Tsukamurella spumae</name>
    <dbReference type="NCBI Taxonomy" id="44753"/>
    <lineage>
        <taxon>Bacteria</taxon>
        <taxon>Bacillati</taxon>
        <taxon>Actinomycetota</taxon>
        <taxon>Actinomycetes</taxon>
        <taxon>Mycobacteriales</taxon>
        <taxon>Tsukamurellaceae</taxon>
        <taxon>Tsukamurella</taxon>
    </lineage>
</organism>
<evidence type="ECO:0000256" key="5">
    <source>
        <dbReference type="ARBA" id="ARBA00023136"/>
    </source>
</evidence>
<dbReference type="Pfam" id="PF12696">
    <property type="entry name" value="TraG-D_C"/>
    <property type="match status" value="1"/>
</dbReference>
<evidence type="ECO:0000313" key="9">
    <source>
        <dbReference type="EMBL" id="NKY19486.1"/>
    </source>
</evidence>
<evidence type="ECO:0000256" key="1">
    <source>
        <dbReference type="ARBA" id="ARBA00004651"/>
    </source>
</evidence>
<dbReference type="InterPro" id="IPR032689">
    <property type="entry name" value="TraG-D_C"/>
</dbReference>
<proteinExistence type="predicted"/>
<dbReference type="Gene3D" id="3.40.50.300">
    <property type="entry name" value="P-loop containing nucleotide triphosphate hydrolases"/>
    <property type="match status" value="1"/>
</dbReference>
<sequence length="580" mass="62436">MPTPVPGKPMQPRGGENTLLIAVGLGIVAGIATIVWIATAVGAWVGGRAVPASTPLGLPGAAIKGTLSFGIVETIVSAVLLGGTIAIGYVIYQWRSTRSVPDKPVDAALPHLASGKELDSLSEQAVREKAARLRVLIPDNVVPGVLLGAEVKSGRFLYGSYEDLVTVIMGPRRGKSTSLVIPWIMGAPGAVVTTSNKRDVLDATRLYRESRGPVWIFDPQSVADGEPTWWWNPLTWVTGRAGVEDVRAAKLADRFASSVSDGDKKDAYFEPEGQNLLAAIILGCALADSCITRVWDMVNSPKQCRELLDPLAAHGFESYYKELLQWINLTEKQRDGIFGTAKKMCSVLRFQEIRRWITDDGTGKPHFDPDDFVTSYGTLYSLSMEGPGAAGAIVTALTVAVIEAGEELGARSPGGRLRTPLTVPLDEAANVVRWSELPDKYSHLGSRGILVQTILQSWAQGVACWGPEGMKKLIGASNCFIFGGSKEQETLSFISELIGDFEYEQRSTSSSSGRGGGSNSTSRQIQTRRTLSVRDLAALAFGRSVLITSGNPPTVIANVPWFEQDYAQKIKDSNDLYEPA</sequence>
<accession>A0A846X4N5</accession>
<comment type="caution">
    <text evidence="9">The sequence shown here is derived from an EMBL/GenBank/DDBJ whole genome shotgun (WGS) entry which is preliminary data.</text>
</comment>
<name>A0A846X4N5_9ACTN</name>
<dbReference type="PANTHER" id="PTHR37937:SF1">
    <property type="entry name" value="CONJUGATIVE TRANSFER: DNA TRANSPORT"/>
    <property type="match status" value="1"/>
</dbReference>
<evidence type="ECO:0000259" key="8">
    <source>
        <dbReference type="Pfam" id="PF12696"/>
    </source>
</evidence>
<gene>
    <name evidence="9" type="ORF">HF999_14055</name>
</gene>
<evidence type="ECO:0000256" key="6">
    <source>
        <dbReference type="SAM" id="MobiDB-lite"/>
    </source>
</evidence>
<reference evidence="9 10" key="1">
    <citation type="submission" date="2020-04" db="EMBL/GenBank/DDBJ databases">
        <title>MicrobeNet Type strains.</title>
        <authorList>
            <person name="Nicholson A.C."/>
        </authorList>
    </citation>
    <scope>NUCLEOTIDE SEQUENCE [LARGE SCALE GENOMIC DNA]</scope>
    <source>
        <strain evidence="9 10">DSM 44113</strain>
    </source>
</reference>
<dbReference type="GO" id="GO:0005886">
    <property type="term" value="C:plasma membrane"/>
    <property type="evidence" value="ECO:0007669"/>
    <property type="project" value="UniProtKB-SubCell"/>
</dbReference>
<evidence type="ECO:0000256" key="7">
    <source>
        <dbReference type="SAM" id="Phobius"/>
    </source>
</evidence>
<feature type="domain" description="TraD/TraG TraM recognition site" evidence="8">
    <location>
        <begin position="420"/>
        <end position="539"/>
    </location>
</feature>
<dbReference type="RefSeq" id="WP_168546481.1">
    <property type="nucleotide sequence ID" value="NZ_BAAAKS010000019.1"/>
</dbReference>
<dbReference type="SUPFAM" id="SSF52540">
    <property type="entry name" value="P-loop containing nucleoside triphosphate hydrolases"/>
    <property type="match status" value="1"/>
</dbReference>
<keyword evidence="2" id="KW-1003">Cell membrane</keyword>
<dbReference type="AlphaFoldDB" id="A0A846X4N5"/>
<dbReference type="InterPro" id="IPR027417">
    <property type="entry name" value="P-loop_NTPase"/>
</dbReference>
<protein>
    <submittedName>
        <fullName evidence="9">TraM recognition domain-containing protein</fullName>
    </submittedName>
</protein>
<evidence type="ECO:0000256" key="4">
    <source>
        <dbReference type="ARBA" id="ARBA00022989"/>
    </source>
</evidence>
<dbReference type="Proteomes" id="UP000582646">
    <property type="component" value="Unassembled WGS sequence"/>
</dbReference>
<feature type="transmembrane region" description="Helical" evidence="7">
    <location>
        <begin position="20"/>
        <end position="46"/>
    </location>
</feature>
<evidence type="ECO:0000256" key="3">
    <source>
        <dbReference type="ARBA" id="ARBA00022692"/>
    </source>
</evidence>